<dbReference type="EC" id="2.4.1.122" evidence="4"/>
<evidence type="ECO:0000256" key="10">
    <source>
        <dbReference type="ARBA" id="ARBA00022989"/>
    </source>
</evidence>
<name>A0A811L4V1_9BILA</name>
<keyword evidence="7" id="KW-0812">Transmembrane</keyword>
<proteinExistence type="inferred from homology"/>
<dbReference type="InterPro" id="IPR026050">
    <property type="entry name" value="C1GALT1/C1GALT1_chp1"/>
</dbReference>
<dbReference type="GO" id="GO:0016020">
    <property type="term" value="C:membrane"/>
    <property type="evidence" value="ECO:0007669"/>
    <property type="project" value="UniProtKB-SubCell"/>
</dbReference>
<dbReference type="InterPro" id="IPR003378">
    <property type="entry name" value="Fringe-like_glycosylTrfase"/>
</dbReference>
<feature type="domain" description="Fringe-like glycosyltransferase" evidence="13">
    <location>
        <begin position="662"/>
        <end position="777"/>
    </location>
</feature>
<feature type="compositionally biased region" description="Polar residues" evidence="12">
    <location>
        <begin position="50"/>
        <end position="72"/>
    </location>
</feature>
<evidence type="ECO:0000256" key="1">
    <source>
        <dbReference type="ARBA" id="ARBA00004606"/>
    </source>
</evidence>
<dbReference type="Gene3D" id="3.90.550.50">
    <property type="match status" value="2"/>
</dbReference>
<dbReference type="Pfam" id="PF02434">
    <property type="entry name" value="Fringe"/>
    <property type="match status" value="2"/>
</dbReference>
<dbReference type="EMBL" id="CAJFDH010000005">
    <property type="protein sequence ID" value="CAD5223135.1"/>
    <property type="molecule type" value="Genomic_DNA"/>
</dbReference>
<evidence type="ECO:0000256" key="5">
    <source>
        <dbReference type="ARBA" id="ARBA00022676"/>
    </source>
</evidence>
<dbReference type="AlphaFoldDB" id="A0A811L4V1"/>
<comment type="pathway">
    <text evidence="2">Protein modification; protein glycosylation.</text>
</comment>
<evidence type="ECO:0000256" key="2">
    <source>
        <dbReference type="ARBA" id="ARBA00004922"/>
    </source>
</evidence>
<dbReference type="OrthoDB" id="414175at2759"/>
<keyword evidence="10" id="KW-1133">Transmembrane helix</keyword>
<sequence>MLWIFILTNSRTLTEYVKIRQIGAIGNGLNGTYGRVEGNNGTYGAVEENNGTNGTLGQTSMAQKTTESTKGVNGTAAATKRLNGTRHSNERANATNGAGRRIISTRSSHGRSNGTTGASKRLNGTHDENRTANGTSNPNGKLNGTNSANWTLLGTNDIPGPNWKFNITNGANWNFNGTATRSWTFNSTNGANQKLHDTNYLGLKLSGTNGARWNPNGTYDTNWSFNGLDDTDESIGHIRAKRSIQVKNGKTGPSRTAVNKNKVIVKLGQINSLIQGINGTNKTFAMKNGQIGTIVKLNNGTSIISISPPKQKHRKFSVNTTVDDGIDYSQPVNETDLRLYKELPRAEDVFVSEAARELVKKNFSHIYFYVLTHTKNHQTKVPASHQTWMRHVDYAEFHTFTKIDDQNIPYRTLYTGLKEDRTDLWCQMKRSIQYSYLNVSKEFNWYIKVDDDTYVIAENLNKFLKTLDPNKPIYAGSHFKLYVANGYVAGGLIILSRSAVELLVYHVFPRINSSCNEYGSGDVELGIYLEKIQVYPFHSRDSDDKGLFHMYKARETYYGYNQTHIKFEKFYKDQMKPKYEEFSRDSIAFHHLTANELFLSEVLTSAKDKDYDEEGSRASSWGNGTYSEPVDETDPRLHNELPQGEDVVVSEAVKRLPMPPKTNIYFYLMTHPRNHKSKVPAANQTWMQHVDYVEVHTHNKIDDQNIPYVTLYTGLKEDRSELWCKMKRSIQYSYLNVSKKFDWYVKVDDDTYVIDENLNKFLKDLDPNRPIYAGLRLKPYVKNGYIAGGMLIISRKAVELLVYNVFPRTNTSCSLHRSGDVALGKHLEKVDVYPLASRDKDDKGLFHMYTAHETYNGYNNTRIKFASFYKDKMKPGYEEFSRDSIAFHHLNVNELYLAEVLTYIVKRD</sequence>
<dbReference type="GO" id="GO:0016263">
    <property type="term" value="F:glycoprotein-N-acetylgalactosamine 3-beta-galactosyltransferase activity"/>
    <property type="evidence" value="ECO:0007669"/>
    <property type="project" value="UniProtKB-EC"/>
</dbReference>
<keyword evidence="15" id="KW-1185">Reference proteome</keyword>
<evidence type="ECO:0000256" key="11">
    <source>
        <dbReference type="ARBA" id="ARBA00023136"/>
    </source>
</evidence>
<evidence type="ECO:0000256" key="6">
    <source>
        <dbReference type="ARBA" id="ARBA00022679"/>
    </source>
</evidence>
<feature type="compositionally biased region" description="Polar residues" evidence="12">
    <location>
        <begin position="131"/>
        <end position="148"/>
    </location>
</feature>
<feature type="domain" description="Fringe-like glycosyltransferase" evidence="13">
    <location>
        <begin position="362"/>
        <end position="479"/>
    </location>
</feature>
<feature type="region of interest" description="Disordered" evidence="12">
    <location>
        <begin position="611"/>
        <end position="639"/>
    </location>
</feature>
<protein>
    <recommendedName>
        <fullName evidence="4">N-acetylgalactosaminide beta-1,3-galactosyltransferase</fullName>
        <ecNumber evidence="4">2.4.1.122</ecNumber>
    </recommendedName>
</protein>
<evidence type="ECO:0000256" key="9">
    <source>
        <dbReference type="ARBA" id="ARBA00022968"/>
    </source>
</evidence>
<evidence type="ECO:0000313" key="14">
    <source>
        <dbReference type="EMBL" id="CAD5223135.1"/>
    </source>
</evidence>
<gene>
    <name evidence="14" type="ORF">BOKJ2_LOCUS9992</name>
</gene>
<dbReference type="PANTHER" id="PTHR23033">
    <property type="entry name" value="BETA1,3-GALACTOSYLTRANSFERASE"/>
    <property type="match status" value="1"/>
</dbReference>
<dbReference type="PANTHER" id="PTHR23033:SF12">
    <property type="entry name" value="GLYCOPROTEIN-N-ACETYLGALACTOSAMINE 3-BETA-GALACTOSYLTRANSFERASE 1-RELATED"/>
    <property type="match status" value="1"/>
</dbReference>
<feature type="compositionally biased region" description="Polar residues" evidence="12">
    <location>
        <begin position="104"/>
        <end position="118"/>
    </location>
</feature>
<dbReference type="EMBL" id="CAJFCW020000005">
    <property type="protein sequence ID" value="CAG9117288.1"/>
    <property type="molecule type" value="Genomic_DNA"/>
</dbReference>
<keyword evidence="5" id="KW-0328">Glycosyltransferase</keyword>
<evidence type="ECO:0000256" key="3">
    <source>
        <dbReference type="ARBA" id="ARBA00006462"/>
    </source>
</evidence>
<evidence type="ECO:0000256" key="8">
    <source>
        <dbReference type="ARBA" id="ARBA00022741"/>
    </source>
</evidence>
<evidence type="ECO:0000256" key="4">
    <source>
        <dbReference type="ARBA" id="ARBA00012557"/>
    </source>
</evidence>
<feature type="region of interest" description="Disordered" evidence="12">
    <location>
        <begin position="50"/>
        <end position="148"/>
    </location>
</feature>
<evidence type="ECO:0000313" key="15">
    <source>
        <dbReference type="Proteomes" id="UP000614601"/>
    </source>
</evidence>
<dbReference type="Proteomes" id="UP000783686">
    <property type="component" value="Unassembled WGS sequence"/>
</dbReference>
<keyword evidence="11" id="KW-0472">Membrane</keyword>
<comment type="caution">
    <text evidence="14">The sequence shown here is derived from an EMBL/GenBank/DDBJ whole genome shotgun (WGS) entry which is preliminary data.</text>
</comment>
<comment type="similarity">
    <text evidence="3">Belongs to the glycosyltransferase 31 family. Beta3-Gal-T subfamily.</text>
</comment>
<accession>A0A811L4V1</accession>
<organism evidence="14 15">
    <name type="scientific">Bursaphelenchus okinawaensis</name>
    <dbReference type="NCBI Taxonomy" id="465554"/>
    <lineage>
        <taxon>Eukaryota</taxon>
        <taxon>Metazoa</taxon>
        <taxon>Ecdysozoa</taxon>
        <taxon>Nematoda</taxon>
        <taxon>Chromadorea</taxon>
        <taxon>Rhabditida</taxon>
        <taxon>Tylenchina</taxon>
        <taxon>Tylenchomorpha</taxon>
        <taxon>Aphelenchoidea</taxon>
        <taxon>Aphelenchoididae</taxon>
        <taxon>Bursaphelenchus</taxon>
    </lineage>
</organism>
<keyword evidence="9" id="KW-0735">Signal-anchor</keyword>
<reference evidence="14" key="1">
    <citation type="submission" date="2020-09" db="EMBL/GenBank/DDBJ databases">
        <authorList>
            <person name="Kikuchi T."/>
        </authorList>
    </citation>
    <scope>NUCLEOTIDE SEQUENCE</scope>
    <source>
        <strain evidence="14">SH1</strain>
    </source>
</reference>
<evidence type="ECO:0000256" key="12">
    <source>
        <dbReference type="SAM" id="MobiDB-lite"/>
    </source>
</evidence>
<dbReference type="GO" id="GO:0000166">
    <property type="term" value="F:nucleotide binding"/>
    <property type="evidence" value="ECO:0007669"/>
    <property type="project" value="UniProtKB-KW"/>
</dbReference>
<keyword evidence="6" id="KW-0808">Transferase</keyword>
<comment type="subcellular location">
    <subcellularLocation>
        <location evidence="1">Membrane</location>
        <topology evidence="1">Single-pass type II membrane protein</topology>
    </subcellularLocation>
</comment>
<evidence type="ECO:0000256" key="7">
    <source>
        <dbReference type="ARBA" id="ARBA00022692"/>
    </source>
</evidence>
<keyword evidence="8" id="KW-0547">Nucleotide-binding</keyword>
<feature type="compositionally biased region" description="Polar residues" evidence="12">
    <location>
        <begin position="617"/>
        <end position="626"/>
    </location>
</feature>
<dbReference type="Proteomes" id="UP000614601">
    <property type="component" value="Unassembled WGS sequence"/>
</dbReference>
<evidence type="ECO:0000259" key="13">
    <source>
        <dbReference type="Pfam" id="PF02434"/>
    </source>
</evidence>